<dbReference type="EMBL" id="BBMT01000001">
    <property type="protein sequence ID" value="GAL32423.1"/>
    <property type="molecule type" value="Genomic_DNA"/>
</dbReference>
<feature type="chain" id="PRO_5001864821" evidence="2">
    <location>
        <begin position="24"/>
        <end position="67"/>
    </location>
</feature>
<dbReference type="Proteomes" id="UP000029224">
    <property type="component" value="Unassembled WGS sequence"/>
</dbReference>
<keyword evidence="1" id="KW-0472">Membrane</keyword>
<keyword evidence="1" id="KW-0812">Transmembrane</keyword>
<reference evidence="3 4" key="1">
    <citation type="submission" date="2014-09" db="EMBL/GenBank/DDBJ databases">
        <title>Vibrio maritimus JCM 19240. (C210) whole genome shotgun sequence.</title>
        <authorList>
            <person name="Sawabe T."/>
            <person name="Meirelles P."/>
            <person name="Nakanishi M."/>
            <person name="Sayaka M."/>
            <person name="Hattori M."/>
            <person name="Ohkuma M."/>
        </authorList>
    </citation>
    <scope>NUCLEOTIDE SEQUENCE [LARGE SCALE GENOMIC DNA]</scope>
    <source>
        <strain evidence="3 4">JCM 19240</strain>
    </source>
</reference>
<sequence length="67" mass="6782">MKKKIIALSTVLGSALATANAYAVDYTTEIGTAVTESNANVTAVVLGVISIAAVGFGAGLLVKWLSR</sequence>
<accession>A0A090SZT2</accession>
<dbReference type="OrthoDB" id="5904767at2"/>
<proteinExistence type="predicted"/>
<feature type="signal peptide" evidence="2">
    <location>
        <begin position="1"/>
        <end position="23"/>
    </location>
</feature>
<comment type="caution">
    <text evidence="3">The sequence shown here is derived from an EMBL/GenBank/DDBJ whole genome shotgun (WGS) entry which is preliminary data.</text>
</comment>
<evidence type="ECO:0000313" key="3">
    <source>
        <dbReference type="EMBL" id="GAL32423.1"/>
    </source>
</evidence>
<protein>
    <submittedName>
        <fullName evidence="3">Uncharacterized protein</fullName>
    </submittedName>
</protein>
<dbReference type="AlphaFoldDB" id="A0A090SZT2"/>
<reference evidence="3 4" key="2">
    <citation type="submission" date="2014-09" db="EMBL/GenBank/DDBJ databases">
        <authorList>
            <consortium name="NBRP consortium"/>
            <person name="Sawabe T."/>
            <person name="Meirelles P."/>
            <person name="Nakanishi M."/>
            <person name="Sayaka M."/>
            <person name="Hattori M."/>
            <person name="Ohkuma M."/>
        </authorList>
    </citation>
    <scope>NUCLEOTIDE SEQUENCE [LARGE SCALE GENOMIC DNA]</scope>
    <source>
        <strain evidence="3 4">JCM 19240</strain>
    </source>
</reference>
<organism evidence="3 4">
    <name type="scientific">Vibrio maritimus</name>
    <dbReference type="NCBI Taxonomy" id="990268"/>
    <lineage>
        <taxon>Bacteria</taxon>
        <taxon>Pseudomonadati</taxon>
        <taxon>Pseudomonadota</taxon>
        <taxon>Gammaproteobacteria</taxon>
        <taxon>Vibrionales</taxon>
        <taxon>Vibrionaceae</taxon>
        <taxon>Vibrio</taxon>
    </lineage>
</organism>
<name>A0A090SZT2_9VIBR</name>
<keyword evidence="2" id="KW-0732">Signal</keyword>
<gene>
    <name evidence="3" type="ORF">JCM19240_5854</name>
</gene>
<feature type="transmembrane region" description="Helical" evidence="1">
    <location>
        <begin position="39"/>
        <end position="62"/>
    </location>
</feature>
<evidence type="ECO:0000256" key="2">
    <source>
        <dbReference type="SAM" id="SignalP"/>
    </source>
</evidence>
<keyword evidence="1" id="KW-1133">Transmembrane helix</keyword>
<evidence type="ECO:0000313" key="4">
    <source>
        <dbReference type="Proteomes" id="UP000029224"/>
    </source>
</evidence>
<evidence type="ECO:0000256" key="1">
    <source>
        <dbReference type="SAM" id="Phobius"/>
    </source>
</evidence>
<keyword evidence="4" id="KW-1185">Reference proteome</keyword>